<evidence type="ECO:0000256" key="1">
    <source>
        <dbReference type="ARBA" id="ARBA00022598"/>
    </source>
</evidence>
<evidence type="ECO:0000313" key="7">
    <source>
        <dbReference type="Proteomes" id="UP001500037"/>
    </source>
</evidence>
<dbReference type="InterPro" id="IPR012310">
    <property type="entry name" value="DNA_ligase_ATP-dep_cent"/>
</dbReference>
<proteinExistence type="predicted"/>
<name>A0ABN1W8I2_9ACTN</name>
<evidence type="ECO:0000256" key="3">
    <source>
        <dbReference type="ARBA" id="ARBA00022763"/>
    </source>
</evidence>
<dbReference type="EMBL" id="BAAALF010000051">
    <property type="protein sequence ID" value="GAA1239870.1"/>
    <property type="molecule type" value="Genomic_DNA"/>
</dbReference>
<dbReference type="GO" id="GO:0016874">
    <property type="term" value="F:ligase activity"/>
    <property type="evidence" value="ECO:0007669"/>
    <property type="project" value="UniProtKB-KW"/>
</dbReference>
<evidence type="ECO:0000256" key="2">
    <source>
        <dbReference type="ARBA" id="ARBA00022705"/>
    </source>
</evidence>
<dbReference type="Gene3D" id="3.30.470.30">
    <property type="entry name" value="DNA ligase/mRNA capping enzyme"/>
    <property type="match status" value="1"/>
</dbReference>
<organism evidence="6 7">
    <name type="scientific">Kitasatospora nipponensis</name>
    <dbReference type="NCBI Taxonomy" id="258049"/>
    <lineage>
        <taxon>Bacteria</taxon>
        <taxon>Bacillati</taxon>
        <taxon>Actinomycetota</taxon>
        <taxon>Actinomycetes</taxon>
        <taxon>Kitasatosporales</taxon>
        <taxon>Streptomycetaceae</taxon>
        <taxon>Kitasatospora</taxon>
    </lineage>
</organism>
<gene>
    <name evidence="6" type="ORF">GCM10009665_33390</name>
</gene>
<accession>A0ABN1W8I2</accession>
<evidence type="ECO:0000256" key="4">
    <source>
        <dbReference type="ARBA" id="ARBA00023204"/>
    </source>
</evidence>
<comment type="caution">
    <text evidence="6">The sequence shown here is derived from an EMBL/GenBank/DDBJ whole genome shotgun (WGS) entry which is preliminary data.</text>
</comment>
<evidence type="ECO:0000259" key="5">
    <source>
        <dbReference type="Pfam" id="PF01068"/>
    </source>
</evidence>
<feature type="domain" description="ATP-dependent DNA ligase family profile" evidence="5">
    <location>
        <begin position="32"/>
        <end position="204"/>
    </location>
</feature>
<dbReference type="InterPro" id="IPR050326">
    <property type="entry name" value="NAD_dep_DNA_ligaseB"/>
</dbReference>
<keyword evidence="2" id="KW-0235">DNA replication</keyword>
<evidence type="ECO:0000313" key="6">
    <source>
        <dbReference type="EMBL" id="GAA1239870.1"/>
    </source>
</evidence>
<reference evidence="6 7" key="1">
    <citation type="journal article" date="2019" name="Int. J. Syst. Evol. Microbiol.">
        <title>The Global Catalogue of Microorganisms (GCM) 10K type strain sequencing project: providing services to taxonomists for standard genome sequencing and annotation.</title>
        <authorList>
            <consortium name="The Broad Institute Genomics Platform"/>
            <consortium name="The Broad Institute Genome Sequencing Center for Infectious Disease"/>
            <person name="Wu L."/>
            <person name="Ma J."/>
        </authorList>
    </citation>
    <scope>NUCLEOTIDE SEQUENCE [LARGE SCALE GENOMIC DNA]</scope>
    <source>
        <strain evidence="6 7">JCM 13004</strain>
    </source>
</reference>
<keyword evidence="4" id="KW-0234">DNA repair</keyword>
<keyword evidence="3" id="KW-0227">DNA damage</keyword>
<keyword evidence="1 6" id="KW-0436">Ligase</keyword>
<dbReference type="PANTHER" id="PTHR47810:SF1">
    <property type="entry name" value="DNA LIGASE B"/>
    <property type="match status" value="1"/>
</dbReference>
<dbReference type="Proteomes" id="UP001500037">
    <property type="component" value="Unassembled WGS sequence"/>
</dbReference>
<dbReference type="SUPFAM" id="SSF56091">
    <property type="entry name" value="DNA ligase/mRNA capping enzyme, catalytic domain"/>
    <property type="match status" value="1"/>
</dbReference>
<sequence>MHVTRGTADEPLAFGPPIEVVRPVAAEQLPAEGPAGAWYEPKLDGYRVTAWRHADRVVLLSREGNDLSAMAPDVTAMLERLPAGVVLDGELCAVIDGHRMEFAALAHRRRRDHDFWPPVVYAVFDILAAPPHRDLRPLPLVERHTLLTRFLAPVEPPVQQLIGTRDRELAQTWPTAMAAAGVEGLLSKPLDRPYLPRSARWVKVRTGDTADALLVGITGPAAAPRQLLIELPEQQRLLTTPRLGRVQAHALGERLAGLLTGPAAHDAQVDEMVQPLDTPLAVEVHLTRGRHPAARYIRVRDDLM</sequence>
<keyword evidence="7" id="KW-1185">Reference proteome</keyword>
<dbReference type="Pfam" id="PF01068">
    <property type="entry name" value="DNA_ligase_A_M"/>
    <property type="match status" value="1"/>
</dbReference>
<protein>
    <submittedName>
        <fullName evidence="6">DNA ligase</fullName>
    </submittedName>
</protein>
<dbReference type="PANTHER" id="PTHR47810">
    <property type="entry name" value="DNA LIGASE"/>
    <property type="match status" value="1"/>
</dbReference>